<feature type="non-terminal residue" evidence="1">
    <location>
        <position position="1"/>
    </location>
</feature>
<evidence type="ECO:0000313" key="2">
    <source>
        <dbReference type="Proteomes" id="UP000237000"/>
    </source>
</evidence>
<reference evidence="2" key="1">
    <citation type="submission" date="2016-06" db="EMBL/GenBank/DDBJ databases">
        <title>Parallel loss of symbiosis genes in relatives of nitrogen-fixing non-legume Parasponia.</title>
        <authorList>
            <person name="Van Velzen R."/>
            <person name="Holmer R."/>
            <person name="Bu F."/>
            <person name="Rutten L."/>
            <person name="Van Zeijl A."/>
            <person name="Liu W."/>
            <person name="Santuari L."/>
            <person name="Cao Q."/>
            <person name="Sharma T."/>
            <person name="Shen D."/>
            <person name="Roswanjaya Y."/>
            <person name="Wardhani T."/>
            <person name="Kalhor M.S."/>
            <person name="Jansen J."/>
            <person name="Van den Hoogen J."/>
            <person name="Gungor B."/>
            <person name="Hartog M."/>
            <person name="Hontelez J."/>
            <person name="Verver J."/>
            <person name="Yang W.-C."/>
            <person name="Schijlen E."/>
            <person name="Repin R."/>
            <person name="Schilthuizen M."/>
            <person name="Schranz E."/>
            <person name="Heidstra R."/>
            <person name="Miyata K."/>
            <person name="Fedorova E."/>
            <person name="Kohlen W."/>
            <person name="Bisseling T."/>
            <person name="Smit S."/>
            <person name="Geurts R."/>
        </authorList>
    </citation>
    <scope>NUCLEOTIDE SEQUENCE [LARGE SCALE GENOMIC DNA]</scope>
    <source>
        <strain evidence="2">cv. RG33-2</strain>
    </source>
</reference>
<accession>A0A2P5C722</accession>
<proteinExistence type="predicted"/>
<comment type="caution">
    <text evidence="1">The sequence shown here is derived from an EMBL/GenBank/DDBJ whole genome shotgun (WGS) entry which is preliminary data.</text>
</comment>
<dbReference type="AlphaFoldDB" id="A0A2P5C722"/>
<organism evidence="1 2">
    <name type="scientific">Trema orientale</name>
    <name type="common">Charcoal tree</name>
    <name type="synonym">Celtis orientalis</name>
    <dbReference type="NCBI Taxonomy" id="63057"/>
    <lineage>
        <taxon>Eukaryota</taxon>
        <taxon>Viridiplantae</taxon>
        <taxon>Streptophyta</taxon>
        <taxon>Embryophyta</taxon>
        <taxon>Tracheophyta</taxon>
        <taxon>Spermatophyta</taxon>
        <taxon>Magnoliopsida</taxon>
        <taxon>eudicotyledons</taxon>
        <taxon>Gunneridae</taxon>
        <taxon>Pentapetalae</taxon>
        <taxon>rosids</taxon>
        <taxon>fabids</taxon>
        <taxon>Rosales</taxon>
        <taxon>Cannabaceae</taxon>
        <taxon>Trema</taxon>
    </lineage>
</organism>
<dbReference type="InParanoid" id="A0A2P5C722"/>
<evidence type="ECO:0000313" key="1">
    <source>
        <dbReference type="EMBL" id="PON56833.1"/>
    </source>
</evidence>
<name>A0A2P5C722_TREOI</name>
<protein>
    <submittedName>
        <fullName evidence="1">Uncharacterized protein</fullName>
    </submittedName>
</protein>
<gene>
    <name evidence="1" type="ORF">TorRG33x02_295140</name>
</gene>
<dbReference type="EMBL" id="JXTC01000404">
    <property type="protein sequence ID" value="PON56833.1"/>
    <property type="molecule type" value="Genomic_DNA"/>
</dbReference>
<keyword evidence="2" id="KW-1185">Reference proteome</keyword>
<sequence length="85" mass="9365">SSRSTKLWKPLVSPPSFSSLFESFLAPFLSSVFNATDSPGVSTSSLVSSSDNNEDGVDGIWRSVCNQFQDPYLIPKVPTRPRIRE</sequence>
<dbReference type="Proteomes" id="UP000237000">
    <property type="component" value="Unassembled WGS sequence"/>
</dbReference>